<evidence type="ECO:0000256" key="2">
    <source>
        <dbReference type="ARBA" id="ARBA00006837"/>
    </source>
</evidence>
<keyword evidence="8 12" id="KW-1133">Transmembrane helix</keyword>
<keyword evidence="11 12" id="KW-0472">Membrane</keyword>
<dbReference type="GO" id="GO:0001405">
    <property type="term" value="C:PAM complex, Tim23 associated import motor"/>
    <property type="evidence" value="ECO:0000318"/>
    <property type="project" value="GO_Central"/>
</dbReference>
<comment type="subcellular location">
    <subcellularLocation>
        <location evidence="1 12">Mitochondrion inner membrane</location>
        <topology evidence="1 12">Multi-pass membrane protein</topology>
    </subcellularLocation>
</comment>
<evidence type="ECO:0000256" key="10">
    <source>
        <dbReference type="ARBA" id="ARBA00023128"/>
    </source>
</evidence>
<comment type="function">
    <text evidence="12">Component of the PAM complex, a complex required for the translocation of transit peptide-containing proteins from the inner membrane into the mitochondrial matrix in an ATP-dependent manner.</text>
</comment>
<feature type="transmembrane region" description="Helical" evidence="12">
    <location>
        <begin position="184"/>
        <end position="206"/>
    </location>
</feature>
<keyword evidence="4 12" id="KW-0812">Transmembrane</keyword>
<evidence type="ECO:0000313" key="13">
    <source>
        <dbReference type="EMBL" id="EAT88934.1"/>
    </source>
</evidence>
<dbReference type="GeneID" id="5971142"/>
<evidence type="ECO:0000256" key="8">
    <source>
        <dbReference type="ARBA" id="ARBA00022989"/>
    </source>
</evidence>
<dbReference type="STRING" id="321614.Q0UWY5"/>
<dbReference type="InterPro" id="IPR013875">
    <property type="entry name" value="Pam17"/>
</dbReference>
<evidence type="ECO:0000256" key="7">
    <source>
        <dbReference type="ARBA" id="ARBA00022946"/>
    </source>
</evidence>
<dbReference type="FunCoup" id="Q0UWY5">
    <property type="interactions" value="41"/>
</dbReference>
<name>Q0UWY5_PHANO</name>
<keyword evidence="3 12" id="KW-0813">Transport</keyword>
<dbReference type="Pfam" id="PF08566">
    <property type="entry name" value="Pam17"/>
    <property type="match status" value="1"/>
</dbReference>
<organism evidence="13 14">
    <name type="scientific">Phaeosphaeria nodorum (strain SN15 / ATCC MYA-4574 / FGSC 10173)</name>
    <name type="common">Glume blotch fungus</name>
    <name type="synonym">Parastagonospora nodorum</name>
    <dbReference type="NCBI Taxonomy" id="321614"/>
    <lineage>
        <taxon>Eukaryota</taxon>
        <taxon>Fungi</taxon>
        <taxon>Dikarya</taxon>
        <taxon>Ascomycota</taxon>
        <taxon>Pezizomycotina</taxon>
        <taxon>Dothideomycetes</taxon>
        <taxon>Pleosporomycetidae</taxon>
        <taxon>Pleosporales</taxon>
        <taxon>Pleosporineae</taxon>
        <taxon>Phaeosphaeriaceae</taxon>
        <taxon>Parastagonospora</taxon>
    </lineage>
</organism>
<evidence type="ECO:0000256" key="5">
    <source>
        <dbReference type="ARBA" id="ARBA00022792"/>
    </source>
</evidence>
<gene>
    <name evidence="13" type="ORF">SNOG_03729</name>
</gene>
<keyword evidence="6 12" id="KW-0653">Protein transport</keyword>
<evidence type="ECO:0000256" key="4">
    <source>
        <dbReference type="ARBA" id="ARBA00022692"/>
    </source>
</evidence>
<evidence type="ECO:0000256" key="12">
    <source>
        <dbReference type="RuleBase" id="RU367146"/>
    </source>
</evidence>
<dbReference type="AlphaFoldDB" id="Q0UWY5"/>
<dbReference type="OMA" id="MIFGFDP"/>
<dbReference type="PANTHER" id="PTHR28021">
    <property type="entry name" value="PRESEQUENCE TRANSLOCATED-ASSOCIATED MOTOR SUBUNIT PAM17, MITOCHONDRIAL"/>
    <property type="match status" value="1"/>
</dbReference>
<dbReference type="EMBL" id="CH445329">
    <property type="protein sequence ID" value="EAT88934.1"/>
    <property type="molecule type" value="Genomic_DNA"/>
</dbReference>
<proteinExistence type="inferred from homology"/>
<dbReference type="eggNOG" id="ENOG502S1B1">
    <property type="taxonomic scope" value="Eukaryota"/>
</dbReference>
<evidence type="ECO:0000256" key="11">
    <source>
        <dbReference type="ARBA" id="ARBA00023136"/>
    </source>
</evidence>
<reference evidence="14" key="1">
    <citation type="journal article" date="2007" name="Plant Cell">
        <title>Dothideomycete-plant interactions illuminated by genome sequencing and EST analysis of the wheat pathogen Stagonospora nodorum.</title>
        <authorList>
            <person name="Hane J.K."/>
            <person name="Lowe R.G."/>
            <person name="Solomon P.S."/>
            <person name="Tan K.C."/>
            <person name="Schoch C.L."/>
            <person name="Spatafora J.W."/>
            <person name="Crous P.W."/>
            <person name="Kodira C."/>
            <person name="Birren B.W."/>
            <person name="Galagan J.E."/>
            <person name="Torriani S.F."/>
            <person name="McDonald B.A."/>
            <person name="Oliver R.P."/>
        </authorList>
    </citation>
    <scope>NUCLEOTIDE SEQUENCE [LARGE SCALE GENOMIC DNA]</scope>
    <source>
        <strain evidence="14">SN15 / ATCC MYA-4574 / FGSC 10173</strain>
    </source>
</reference>
<dbReference type="InParanoid" id="Q0UWY5"/>
<comment type="similarity">
    <text evidence="2 12">Belongs to the PAM17 family.</text>
</comment>
<keyword evidence="7" id="KW-0809">Transit peptide</keyword>
<accession>Q0UWY5</accession>
<dbReference type="HOGENOM" id="CLU_068297_0_1_1"/>
<evidence type="ECO:0000256" key="3">
    <source>
        <dbReference type="ARBA" id="ARBA00022448"/>
    </source>
</evidence>
<feature type="transmembrane region" description="Helical" evidence="12">
    <location>
        <begin position="146"/>
        <end position="164"/>
    </location>
</feature>
<dbReference type="VEuPathDB" id="FungiDB:JI435_037290"/>
<evidence type="ECO:0000256" key="1">
    <source>
        <dbReference type="ARBA" id="ARBA00004448"/>
    </source>
</evidence>
<dbReference type="PANTHER" id="PTHR28021:SF1">
    <property type="entry name" value="PRESEQUENCE TRANSLOCATED-ASSOCIATED MOTOR SUBUNIT PAM17, MITOCHONDRIAL"/>
    <property type="match status" value="1"/>
</dbReference>
<comment type="subunit">
    <text evidence="12">Component of the PAM complex.</text>
</comment>
<dbReference type="RefSeq" id="XP_001794279.1">
    <property type="nucleotide sequence ID" value="XM_001794227.1"/>
</dbReference>
<dbReference type="KEGG" id="pno:SNOG_03729"/>
<protein>
    <recommendedName>
        <fullName evidence="12">Presequence translocated-associated motor subunit PAM17</fullName>
    </recommendedName>
</protein>
<sequence length="286" mass="30918">MLERTGDWIHRDLKDVTLGKAEAECGDSHFCVAQLPPTSTLHTRDSATMLARSALCPARTFANRYPPAIIAPISAATASFSTCTRSSKASQSRPSSVAAQRAFPSKFVVRNATSASSQATGRAPPAAQPKLTWNDFFALRRTRRRIGQGCSVVGAVGVTYYGLTTMMANGYDATLSAQLGGLDPFMLMGLSTIGMMAVGWLIGPIFGNQLFSLAYRGVLAEFTAKDSGFFNRIKRHRVDPTASSLANPPPDYYGEKIGSVAGYRRWLKDQRAFNLKTGRYRGGKSA</sequence>
<evidence type="ECO:0000256" key="9">
    <source>
        <dbReference type="ARBA" id="ARBA00023010"/>
    </source>
</evidence>
<evidence type="ECO:0000313" key="14">
    <source>
        <dbReference type="Proteomes" id="UP000001055"/>
    </source>
</evidence>
<keyword evidence="10 12" id="KW-0496">Mitochondrion</keyword>
<keyword evidence="5 12" id="KW-0999">Mitochondrion inner membrane</keyword>
<dbReference type="GO" id="GO:0030150">
    <property type="term" value="P:protein import into mitochondrial matrix"/>
    <property type="evidence" value="ECO:0000318"/>
    <property type="project" value="GO_Central"/>
</dbReference>
<dbReference type="Proteomes" id="UP000001055">
    <property type="component" value="Unassembled WGS sequence"/>
</dbReference>
<evidence type="ECO:0000256" key="6">
    <source>
        <dbReference type="ARBA" id="ARBA00022927"/>
    </source>
</evidence>
<keyword evidence="9 12" id="KW-0811">Translocation</keyword>